<keyword evidence="3" id="KW-1185">Reference proteome</keyword>
<dbReference type="RefSeq" id="XP_014144759.1">
    <property type="nucleotide sequence ID" value="XM_014289284.1"/>
</dbReference>
<evidence type="ECO:0000313" key="3">
    <source>
        <dbReference type="Proteomes" id="UP000054560"/>
    </source>
</evidence>
<dbReference type="GeneID" id="25917115"/>
<dbReference type="EMBL" id="KQ250091">
    <property type="protein sequence ID" value="KNC70857.1"/>
    <property type="molecule type" value="Genomic_DNA"/>
</dbReference>
<protein>
    <recommendedName>
        <fullName evidence="4">tRNA pseudouridine synthase</fullName>
    </recommendedName>
</protein>
<dbReference type="InterPro" id="IPR001406">
    <property type="entry name" value="PsdUridine_synth_TruA"/>
</dbReference>
<dbReference type="GO" id="GO:0031119">
    <property type="term" value="P:tRNA pseudouridine synthesis"/>
    <property type="evidence" value="ECO:0007669"/>
    <property type="project" value="TreeGrafter"/>
</dbReference>
<dbReference type="GO" id="GO:0005634">
    <property type="term" value="C:nucleus"/>
    <property type="evidence" value="ECO:0007669"/>
    <property type="project" value="TreeGrafter"/>
</dbReference>
<dbReference type="PANTHER" id="PTHR11142:SF4">
    <property type="entry name" value="PSEUDOURIDYLATE SYNTHASE 1 HOMOLOG"/>
    <property type="match status" value="1"/>
</dbReference>
<evidence type="ECO:0000313" key="2">
    <source>
        <dbReference type="EMBL" id="KNC70857.1"/>
    </source>
</evidence>
<evidence type="ECO:0008006" key="4">
    <source>
        <dbReference type="Google" id="ProtNLM"/>
    </source>
</evidence>
<dbReference type="OrthoDB" id="10256309at2759"/>
<sequence>VGFHRTARTDKGVHAAGQLISFKAIIIDNMIEEINKHLPEQFRFWDYTRVTNGFNAKNACNGRQYDYLIPTYVLAPGKDLAGHDYRIDGDVLERVRSILKEYEGTRNFHNYTPRKHFTDSSAKRYIMSFGVCVCARTESNPTCHVVTV</sequence>
<accession>A0A0L0F2E2</accession>
<dbReference type="PANTHER" id="PTHR11142">
    <property type="entry name" value="PSEUDOURIDYLATE SYNTHASE"/>
    <property type="match status" value="1"/>
</dbReference>
<reference evidence="2 3" key="1">
    <citation type="submission" date="2011-02" db="EMBL/GenBank/DDBJ databases">
        <title>The Genome Sequence of Sphaeroforma arctica JP610.</title>
        <authorList>
            <consortium name="The Broad Institute Genome Sequencing Platform"/>
            <person name="Russ C."/>
            <person name="Cuomo C."/>
            <person name="Young S.K."/>
            <person name="Zeng Q."/>
            <person name="Gargeya S."/>
            <person name="Alvarado L."/>
            <person name="Berlin A."/>
            <person name="Chapman S.B."/>
            <person name="Chen Z."/>
            <person name="Freedman E."/>
            <person name="Gellesch M."/>
            <person name="Goldberg J."/>
            <person name="Griggs A."/>
            <person name="Gujja S."/>
            <person name="Heilman E."/>
            <person name="Heiman D."/>
            <person name="Howarth C."/>
            <person name="Mehta T."/>
            <person name="Neiman D."/>
            <person name="Pearson M."/>
            <person name="Roberts A."/>
            <person name="Saif S."/>
            <person name="Shea T."/>
            <person name="Shenoy N."/>
            <person name="Sisk P."/>
            <person name="Stolte C."/>
            <person name="Sykes S."/>
            <person name="White J."/>
            <person name="Yandava C."/>
            <person name="Burger G."/>
            <person name="Gray M.W."/>
            <person name="Holland P.W.H."/>
            <person name="King N."/>
            <person name="Lang F.B.F."/>
            <person name="Roger A.J."/>
            <person name="Ruiz-Trillo I."/>
            <person name="Haas B."/>
            <person name="Nusbaum C."/>
            <person name="Birren B."/>
        </authorList>
    </citation>
    <scope>NUCLEOTIDE SEQUENCE [LARGE SCALE GENOMIC DNA]</scope>
    <source>
        <strain evidence="2 3">JP610</strain>
    </source>
</reference>
<dbReference type="InterPro" id="IPR020094">
    <property type="entry name" value="TruA/RsuA/RluB/E/F_N"/>
</dbReference>
<dbReference type="InterPro" id="IPR020095">
    <property type="entry name" value="PsdUridine_synth_TruA_C"/>
</dbReference>
<feature type="non-terminal residue" evidence="2">
    <location>
        <position position="1"/>
    </location>
</feature>
<dbReference type="STRING" id="667725.A0A0L0F2E2"/>
<evidence type="ECO:0000256" key="1">
    <source>
        <dbReference type="ARBA" id="ARBA00023235"/>
    </source>
</evidence>
<dbReference type="SUPFAM" id="SSF55120">
    <property type="entry name" value="Pseudouridine synthase"/>
    <property type="match status" value="1"/>
</dbReference>
<keyword evidence="1" id="KW-0413">Isomerase</keyword>
<dbReference type="GO" id="GO:0003723">
    <property type="term" value="F:RNA binding"/>
    <property type="evidence" value="ECO:0007669"/>
    <property type="project" value="InterPro"/>
</dbReference>
<organism evidence="2 3">
    <name type="scientific">Sphaeroforma arctica JP610</name>
    <dbReference type="NCBI Taxonomy" id="667725"/>
    <lineage>
        <taxon>Eukaryota</taxon>
        <taxon>Ichthyosporea</taxon>
        <taxon>Ichthyophonida</taxon>
        <taxon>Sphaeroforma</taxon>
    </lineage>
</organism>
<gene>
    <name evidence="2" type="ORF">SARC_16611</name>
</gene>
<dbReference type="Gene3D" id="3.30.70.660">
    <property type="entry name" value="Pseudouridine synthase I, catalytic domain, C-terminal subdomain"/>
    <property type="match status" value="1"/>
</dbReference>
<dbReference type="AlphaFoldDB" id="A0A0L0F2E2"/>
<dbReference type="InterPro" id="IPR020103">
    <property type="entry name" value="PsdUridine_synth_cat_dom_sf"/>
</dbReference>
<dbReference type="eggNOG" id="KOG2553">
    <property type="taxonomic scope" value="Eukaryota"/>
</dbReference>
<name>A0A0L0F2E2_9EUKA</name>
<dbReference type="GO" id="GO:0009982">
    <property type="term" value="F:pseudouridine synthase activity"/>
    <property type="evidence" value="ECO:0007669"/>
    <property type="project" value="InterPro"/>
</dbReference>
<dbReference type="Gene3D" id="3.30.70.580">
    <property type="entry name" value="Pseudouridine synthase I, catalytic domain, N-terminal subdomain"/>
    <property type="match status" value="1"/>
</dbReference>
<proteinExistence type="predicted"/>
<dbReference type="GO" id="GO:1990481">
    <property type="term" value="P:mRNA pseudouridine synthesis"/>
    <property type="evidence" value="ECO:0007669"/>
    <property type="project" value="TreeGrafter"/>
</dbReference>
<dbReference type="Proteomes" id="UP000054560">
    <property type="component" value="Unassembled WGS sequence"/>
</dbReference>